<dbReference type="InterPro" id="IPR050509">
    <property type="entry name" value="CoA-transferase_III"/>
</dbReference>
<evidence type="ECO:0000313" key="1">
    <source>
        <dbReference type="EMBL" id="MWA04849.1"/>
    </source>
</evidence>
<name>A0A6I4MPV5_9ACTN</name>
<accession>A0A6I4MPV5</accession>
<comment type="caution">
    <text evidence="1">The sequence shown here is derived from an EMBL/GenBank/DDBJ whole genome shotgun (WGS) entry which is preliminary data.</text>
</comment>
<dbReference type="Proteomes" id="UP000462055">
    <property type="component" value="Unassembled WGS sequence"/>
</dbReference>
<evidence type="ECO:0000313" key="2">
    <source>
        <dbReference type="Proteomes" id="UP000462055"/>
    </source>
</evidence>
<organism evidence="1 2">
    <name type="scientific">Actinomadura physcomitrii</name>
    <dbReference type="NCBI Taxonomy" id="2650748"/>
    <lineage>
        <taxon>Bacteria</taxon>
        <taxon>Bacillati</taxon>
        <taxon>Actinomycetota</taxon>
        <taxon>Actinomycetes</taxon>
        <taxon>Streptosporangiales</taxon>
        <taxon>Thermomonosporaceae</taxon>
        <taxon>Actinomadura</taxon>
    </lineage>
</organism>
<protein>
    <recommendedName>
        <fullName evidence="3">CoA transferase</fullName>
    </recommendedName>
</protein>
<reference evidence="1" key="1">
    <citation type="submission" date="2019-12" db="EMBL/GenBank/DDBJ databases">
        <title>Actinomadura physcomitrii sp. nov., a novel actinomycete isolated from moss [Physcomitrium sphaericum (Ludw) Fuernr].</title>
        <authorList>
            <person name="Zhuang X."/>
        </authorList>
    </citation>
    <scope>NUCLEOTIDE SEQUENCE [LARGE SCALE GENOMIC DNA]</scope>
    <source>
        <strain evidence="1">LD22</strain>
    </source>
</reference>
<dbReference type="RefSeq" id="WP_151597353.1">
    <property type="nucleotide sequence ID" value="NZ_WBMS02000031.1"/>
</dbReference>
<dbReference type="EMBL" id="WBMS02000031">
    <property type="protein sequence ID" value="MWA04849.1"/>
    <property type="molecule type" value="Genomic_DNA"/>
</dbReference>
<dbReference type="SUPFAM" id="SSF89796">
    <property type="entry name" value="CoA-transferase family III (CaiB/BaiF)"/>
    <property type="match status" value="2"/>
</dbReference>
<dbReference type="InterPro" id="IPR003673">
    <property type="entry name" value="CoA-Trfase_fam_III"/>
</dbReference>
<sequence>MTQAEWPMARTYLDDVWSTLGGNPSYLDDVHISGEGELQSPYAITDLAAASFATIGAALRELLGESGAAAPTVRVDRRMSASWYYMMGPAVPLAAEKRSAHNFRPFRTADGRLLRVQSGYYVTQRRRLIEALEVGEDHDAMAAVVEKHNSDEIVEYLVSRGVAAAVNRSVDEWRQHPAGRAVAKEPIVGVTVHPSDVTTSWRPLPGRPLAGIKVLDLTRVVAGPTATRFLAACGAEVLRLDAPGSDEAKTPYGGGSLLWLGKRLALLDLKSAEGLAQFRRLLADADVLVHGYRPGGIDEIISEEERRRIKPNLVEVALRAYGWEGPWKMRRGFDTITQWGSGMCDETQAWALADPERRLPLDQMGELVDASIPRHLVASALDVGAGYHMAASAIRGLTRRLTTGAGSTSRLSLARTATMLIEAPRVEASEWMKLPVRERVGERVYWDPNAGPSRRAAMPVELTDNVLYWDRGVEGMGASRPVWSFA</sequence>
<dbReference type="InterPro" id="IPR023606">
    <property type="entry name" value="CoA-Trfase_III_dom_1_sf"/>
</dbReference>
<dbReference type="GO" id="GO:0003824">
    <property type="term" value="F:catalytic activity"/>
    <property type="evidence" value="ECO:0007669"/>
    <property type="project" value="InterPro"/>
</dbReference>
<gene>
    <name evidence="1" type="ORF">F8568_031660</name>
</gene>
<dbReference type="Pfam" id="PF02515">
    <property type="entry name" value="CoA_transf_3"/>
    <property type="match status" value="1"/>
</dbReference>
<proteinExistence type="predicted"/>
<evidence type="ECO:0008006" key="3">
    <source>
        <dbReference type="Google" id="ProtNLM"/>
    </source>
</evidence>
<dbReference type="PANTHER" id="PTHR48228:SF4">
    <property type="entry name" value="BLR3030 PROTEIN"/>
    <property type="match status" value="1"/>
</dbReference>
<dbReference type="AlphaFoldDB" id="A0A6I4MPV5"/>
<dbReference type="Gene3D" id="3.40.50.10540">
    <property type="entry name" value="Crotonobetainyl-coa:carnitine coa-transferase, domain 1"/>
    <property type="match status" value="1"/>
</dbReference>
<keyword evidence="2" id="KW-1185">Reference proteome</keyword>
<dbReference type="PANTHER" id="PTHR48228">
    <property type="entry name" value="SUCCINYL-COA--D-CITRAMALATE COA-TRANSFERASE"/>
    <property type="match status" value="1"/>
</dbReference>